<name>A0A841Q8I7_9BACI</name>
<dbReference type="RefSeq" id="WP_174497261.1">
    <property type="nucleotide sequence ID" value="NZ_CADDWK010000013.1"/>
</dbReference>
<dbReference type="Pfam" id="PF00196">
    <property type="entry name" value="GerE"/>
    <property type="match status" value="1"/>
</dbReference>
<keyword evidence="3" id="KW-0804">Transcription</keyword>
<dbReference type="InterPro" id="IPR036388">
    <property type="entry name" value="WH-like_DNA-bd_sf"/>
</dbReference>
<evidence type="ECO:0000256" key="2">
    <source>
        <dbReference type="ARBA" id="ARBA00023125"/>
    </source>
</evidence>
<evidence type="ECO:0000256" key="1">
    <source>
        <dbReference type="ARBA" id="ARBA00023015"/>
    </source>
</evidence>
<dbReference type="AlphaFoldDB" id="A0A841Q8I7"/>
<keyword evidence="6" id="KW-1185">Reference proteome</keyword>
<dbReference type="CDD" id="cd06170">
    <property type="entry name" value="LuxR_C_like"/>
    <property type="match status" value="1"/>
</dbReference>
<keyword evidence="2 5" id="KW-0238">DNA-binding</keyword>
<evidence type="ECO:0000259" key="4">
    <source>
        <dbReference type="PROSITE" id="PS50043"/>
    </source>
</evidence>
<dbReference type="Proteomes" id="UP000581688">
    <property type="component" value="Unassembled WGS sequence"/>
</dbReference>
<feature type="domain" description="HTH luxR-type" evidence="4">
    <location>
        <begin position="90"/>
        <end position="154"/>
    </location>
</feature>
<keyword evidence="1" id="KW-0805">Transcription regulation</keyword>
<proteinExistence type="predicted"/>
<dbReference type="GO" id="GO:0003677">
    <property type="term" value="F:DNA binding"/>
    <property type="evidence" value="ECO:0007669"/>
    <property type="project" value="UniProtKB-KW"/>
</dbReference>
<sequence>MEKVEKKHIERECIDYFKKNKNSYETVFSTSLKIGRSEGTVNEVLNRLVKKNFLESQEVKNEEVYFLRKDSSTSKIKADRKINQTVLDSKDDLFKKLSKRELEVCLLIIKGFRNTEIANELFISEHTVKNHVSNILYKLELKDRLQLIRLFAES</sequence>
<dbReference type="SMART" id="SM00421">
    <property type="entry name" value="HTH_LUXR"/>
    <property type="match status" value="1"/>
</dbReference>
<reference evidence="5 6" key="1">
    <citation type="submission" date="2020-08" db="EMBL/GenBank/DDBJ databases">
        <title>Genomic Encyclopedia of Type Strains, Phase IV (KMG-IV): sequencing the most valuable type-strain genomes for metagenomic binning, comparative biology and taxonomic classification.</title>
        <authorList>
            <person name="Goeker M."/>
        </authorList>
    </citation>
    <scope>NUCLEOTIDE SEQUENCE [LARGE SCALE GENOMIC DNA]</scope>
    <source>
        <strain evidence="5 6">DSM 19612</strain>
    </source>
</reference>
<comment type="caution">
    <text evidence="5">The sequence shown here is derived from an EMBL/GenBank/DDBJ whole genome shotgun (WGS) entry which is preliminary data.</text>
</comment>
<dbReference type="InterPro" id="IPR000792">
    <property type="entry name" value="Tscrpt_reg_LuxR_C"/>
</dbReference>
<protein>
    <submittedName>
        <fullName evidence="5">DNA-binding CsgD family transcriptional regulator</fullName>
    </submittedName>
</protein>
<gene>
    <name evidence="5" type="ORF">HNQ94_003418</name>
</gene>
<dbReference type="SUPFAM" id="SSF46894">
    <property type="entry name" value="C-terminal effector domain of the bipartite response regulators"/>
    <property type="match status" value="1"/>
</dbReference>
<evidence type="ECO:0000256" key="3">
    <source>
        <dbReference type="ARBA" id="ARBA00023163"/>
    </source>
</evidence>
<dbReference type="Gene3D" id="1.10.10.10">
    <property type="entry name" value="Winged helix-like DNA-binding domain superfamily/Winged helix DNA-binding domain"/>
    <property type="match status" value="1"/>
</dbReference>
<evidence type="ECO:0000313" key="5">
    <source>
        <dbReference type="EMBL" id="MBB6454929.1"/>
    </source>
</evidence>
<dbReference type="InterPro" id="IPR016032">
    <property type="entry name" value="Sig_transdc_resp-reg_C-effctor"/>
</dbReference>
<evidence type="ECO:0000313" key="6">
    <source>
        <dbReference type="Proteomes" id="UP000581688"/>
    </source>
</evidence>
<organism evidence="5 6">
    <name type="scientific">Salirhabdus euzebyi</name>
    <dbReference type="NCBI Taxonomy" id="394506"/>
    <lineage>
        <taxon>Bacteria</taxon>
        <taxon>Bacillati</taxon>
        <taxon>Bacillota</taxon>
        <taxon>Bacilli</taxon>
        <taxon>Bacillales</taxon>
        <taxon>Bacillaceae</taxon>
        <taxon>Salirhabdus</taxon>
    </lineage>
</organism>
<dbReference type="PROSITE" id="PS50043">
    <property type="entry name" value="HTH_LUXR_2"/>
    <property type="match status" value="1"/>
</dbReference>
<dbReference type="PANTHER" id="PTHR44688">
    <property type="entry name" value="DNA-BINDING TRANSCRIPTIONAL ACTIVATOR DEVR_DOSR"/>
    <property type="match status" value="1"/>
</dbReference>
<dbReference type="PANTHER" id="PTHR44688:SF16">
    <property type="entry name" value="DNA-BINDING TRANSCRIPTIONAL ACTIVATOR DEVR_DOSR"/>
    <property type="match status" value="1"/>
</dbReference>
<dbReference type="PRINTS" id="PR00038">
    <property type="entry name" value="HTHLUXR"/>
</dbReference>
<dbReference type="EMBL" id="JACHGH010000013">
    <property type="protein sequence ID" value="MBB6454929.1"/>
    <property type="molecule type" value="Genomic_DNA"/>
</dbReference>
<dbReference type="PROSITE" id="PS00622">
    <property type="entry name" value="HTH_LUXR_1"/>
    <property type="match status" value="1"/>
</dbReference>
<accession>A0A841Q8I7</accession>
<dbReference type="GO" id="GO:0006355">
    <property type="term" value="P:regulation of DNA-templated transcription"/>
    <property type="evidence" value="ECO:0007669"/>
    <property type="project" value="InterPro"/>
</dbReference>